<dbReference type="SUPFAM" id="SSF56024">
    <property type="entry name" value="Phospholipase D/nuclease"/>
    <property type="match status" value="1"/>
</dbReference>
<proteinExistence type="predicted"/>
<dbReference type="AlphaFoldDB" id="A0A0F9A410"/>
<sequence length="98" mass="11068">TGNTEPNTKPKEVKKEKAHYDYRVTTLIDEEYFPAVHEALGKAKKSIYIAMYVAKIDEDSDSPVNQLLNDLIQAHERGVKVKVISLSKGYEPDTFIQG</sequence>
<accession>A0A0F9A410</accession>
<protein>
    <recommendedName>
        <fullName evidence="1">Phospholipase D-like domain-containing protein</fullName>
    </recommendedName>
</protein>
<feature type="non-terminal residue" evidence="2">
    <location>
        <position position="1"/>
    </location>
</feature>
<dbReference type="EMBL" id="LAZR01044578">
    <property type="protein sequence ID" value="KKL04304.1"/>
    <property type="molecule type" value="Genomic_DNA"/>
</dbReference>
<name>A0A0F9A410_9ZZZZ</name>
<feature type="domain" description="Phospholipase D-like" evidence="1">
    <location>
        <begin position="38"/>
        <end position="86"/>
    </location>
</feature>
<dbReference type="InterPro" id="IPR025202">
    <property type="entry name" value="PLD-like_dom"/>
</dbReference>
<dbReference type="Gene3D" id="3.30.870.10">
    <property type="entry name" value="Endonuclease Chain A"/>
    <property type="match status" value="1"/>
</dbReference>
<reference evidence="2" key="1">
    <citation type="journal article" date="2015" name="Nature">
        <title>Complex archaea that bridge the gap between prokaryotes and eukaryotes.</title>
        <authorList>
            <person name="Spang A."/>
            <person name="Saw J.H."/>
            <person name="Jorgensen S.L."/>
            <person name="Zaremba-Niedzwiedzka K."/>
            <person name="Martijn J."/>
            <person name="Lind A.E."/>
            <person name="van Eijk R."/>
            <person name="Schleper C."/>
            <person name="Guy L."/>
            <person name="Ettema T.J."/>
        </authorList>
    </citation>
    <scope>NUCLEOTIDE SEQUENCE</scope>
</reference>
<gene>
    <name evidence="2" type="ORF">LCGC14_2617390</name>
</gene>
<evidence type="ECO:0000259" key="1">
    <source>
        <dbReference type="Pfam" id="PF13091"/>
    </source>
</evidence>
<organism evidence="2">
    <name type="scientific">marine sediment metagenome</name>
    <dbReference type="NCBI Taxonomy" id="412755"/>
    <lineage>
        <taxon>unclassified sequences</taxon>
        <taxon>metagenomes</taxon>
        <taxon>ecological metagenomes</taxon>
    </lineage>
</organism>
<comment type="caution">
    <text evidence="2">The sequence shown here is derived from an EMBL/GenBank/DDBJ whole genome shotgun (WGS) entry which is preliminary data.</text>
</comment>
<evidence type="ECO:0000313" key="2">
    <source>
        <dbReference type="EMBL" id="KKL04304.1"/>
    </source>
</evidence>
<dbReference type="Pfam" id="PF13091">
    <property type="entry name" value="PLDc_2"/>
    <property type="match status" value="1"/>
</dbReference>